<protein>
    <submittedName>
        <fullName evidence="1">Uncharacterized protein</fullName>
    </submittedName>
</protein>
<evidence type="ECO:0000313" key="1">
    <source>
        <dbReference type="EMBL" id="MDZ5035087.1"/>
    </source>
</evidence>
<proteinExistence type="predicted"/>
<dbReference type="AlphaFoldDB" id="A0AAW9J5I2"/>
<dbReference type="EMBL" id="WNVG01001243">
    <property type="protein sequence ID" value="MDZ5035087.1"/>
    <property type="molecule type" value="Genomic_DNA"/>
</dbReference>
<dbReference type="Proteomes" id="UP001289066">
    <property type="component" value="Unassembled WGS sequence"/>
</dbReference>
<feature type="non-terminal residue" evidence="1">
    <location>
        <position position="90"/>
    </location>
</feature>
<reference evidence="1" key="1">
    <citation type="submission" date="2019-11" db="EMBL/GenBank/DDBJ databases">
        <title>Characterization of Clostridium perfringens isolates from swine manure treated agricultural soils.</title>
        <authorList>
            <person name="Wushke S.T."/>
        </authorList>
    </citation>
    <scope>NUCLEOTIDE SEQUENCE</scope>
    <source>
        <strain evidence="1">X15</strain>
    </source>
</reference>
<gene>
    <name evidence="1" type="ORF">GNF81_20590</name>
</gene>
<name>A0AAW9J5I2_CLOPF</name>
<accession>A0AAW9J5I2</accession>
<evidence type="ECO:0000313" key="2">
    <source>
        <dbReference type="Proteomes" id="UP001289066"/>
    </source>
</evidence>
<dbReference type="RefSeq" id="WP_322413433.1">
    <property type="nucleotide sequence ID" value="NZ_WNVG01001243.1"/>
</dbReference>
<organism evidence="1 2">
    <name type="scientific">Clostridium perfringens</name>
    <dbReference type="NCBI Taxonomy" id="1502"/>
    <lineage>
        <taxon>Bacteria</taxon>
        <taxon>Bacillati</taxon>
        <taxon>Bacillota</taxon>
        <taxon>Clostridia</taxon>
        <taxon>Eubacteriales</taxon>
        <taxon>Clostridiaceae</taxon>
        <taxon>Clostridium</taxon>
    </lineage>
</organism>
<sequence length="90" mass="11020">MMYEDMKKILKGIVENEFNHVQEFREKDFSDNDLEQMELTKATEELFKKLNKDMPKEYQDLLHNFYEAMTIEWINYCNYYFKEGIRAGLT</sequence>
<comment type="caution">
    <text evidence="1">The sequence shown here is derived from an EMBL/GenBank/DDBJ whole genome shotgun (WGS) entry which is preliminary data.</text>
</comment>